<name>A0A0A9AAB0_ARUDO</name>
<accession>A0A0A9AAB0</accession>
<dbReference type="AlphaFoldDB" id="A0A0A9AAB0"/>
<reference evidence="1" key="1">
    <citation type="submission" date="2014-09" db="EMBL/GenBank/DDBJ databases">
        <authorList>
            <person name="Magalhaes I.L.F."/>
            <person name="Oliveira U."/>
            <person name="Santos F.R."/>
            <person name="Vidigal T.H.D.A."/>
            <person name="Brescovit A.D."/>
            <person name="Santos A.J."/>
        </authorList>
    </citation>
    <scope>NUCLEOTIDE SEQUENCE</scope>
    <source>
        <tissue evidence="1">Shoot tissue taken approximately 20 cm above the soil surface</tissue>
    </source>
</reference>
<evidence type="ECO:0000313" key="1">
    <source>
        <dbReference type="EMBL" id="JAD46883.1"/>
    </source>
</evidence>
<sequence length="34" mass="4043">MQTVMCRILLEMQTVMCRILLPGIAKRIYIFRNS</sequence>
<protein>
    <submittedName>
        <fullName evidence="1">Uncharacterized protein</fullName>
    </submittedName>
</protein>
<organism evidence="1">
    <name type="scientific">Arundo donax</name>
    <name type="common">Giant reed</name>
    <name type="synonym">Donax arundinaceus</name>
    <dbReference type="NCBI Taxonomy" id="35708"/>
    <lineage>
        <taxon>Eukaryota</taxon>
        <taxon>Viridiplantae</taxon>
        <taxon>Streptophyta</taxon>
        <taxon>Embryophyta</taxon>
        <taxon>Tracheophyta</taxon>
        <taxon>Spermatophyta</taxon>
        <taxon>Magnoliopsida</taxon>
        <taxon>Liliopsida</taxon>
        <taxon>Poales</taxon>
        <taxon>Poaceae</taxon>
        <taxon>PACMAD clade</taxon>
        <taxon>Arundinoideae</taxon>
        <taxon>Arundineae</taxon>
        <taxon>Arundo</taxon>
    </lineage>
</organism>
<proteinExistence type="predicted"/>
<reference evidence="1" key="2">
    <citation type="journal article" date="2015" name="Data Brief">
        <title>Shoot transcriptome of the giant reed, Arundo donax.</title>
        <authorList>
            <person name="Barrero R.A."/>
            <person name="Guerrero F.D."/>
            <person name="Moolhuijzen P."/>
            <person name="Goolsby J.A."/>
            <person name="Tidwell J."/>
            <person name="Bellgard S.E."/>
            <person name="Bellgard M.I."/>
        </authorList>
    </citation>
    <scope>NUCLEOTIDE SEQUENCE</scope>
    <source>
        <tissue evidence="1">Shoot tissue taken approximately 20 cm above the soil surface</tissue>
    </source>
</reference>
<dbReference type="EMBL" id="GBRH01251012">
    <property type="protein sequence ID" value="JAD46883.1"/>
    <property type="molecule type" value="Transcribed_RNA"/>
</dbReference>